<proteinExistence type="inferred from homology"/>
<dbReference type="PANTHER" id="PTHR28584">
    <property type="entry name" value="FAMILY WITH SEQUENCE SIMILARITY 228 MEMBER A"/>
    <property type="match status" value="1"/>
</dbReference>
<reference evidence="3" key="2">
    <citation type="submission" date="2025-08" db="UniProtKB">
        <authorList>
            <consortium name="Ensembl"/>
        </authorList>
    </citation>
    <scope>IDENTIFICATION</scope>
    <source>
        <strain evidence="3">Hereford</strain>
    </source>
</reference>
<reference evidence="3" key="1">
    <citation type="submission" date="2018-03" db="EMBL/GenBank/DDBJ databases">
        <title>ARS-UCD1.2.</title>
        <authorList>
            <person name="Rosen B.D."/>
            <person name="Bickhart D.M."/>
            <person name="Koren S."/>
            <person name="Schnabel R.D."/>
            <person name="Hall R."/>
            <person name="Zimin A."/>
            <person name="Dreischer C."/>
            <person name="Schultheiss S."/>
            <person name="Schroeder S.G."/>
            <person name="Elsik C.G."/>
            <person name="Couldrey C."/>
            <person name="Liu G.E."/>
            <person name="Van Tassell C.P."/>
            <person name="Phillippy A.M."/>
            <person name="Smith T.P.L."/>
            <person name="Medrano J.F."/>
        </authorList>
    </citation>
    <scope>NUCLEOTIDE SEQUENCE [LARGE SCALE GENOMIC DNA]</scope>
    <source>
        <strain evidence="3">Hereford</strain>
    </source>
</reference>
<gene>
    <name evidence="3" type="primary">FAM228A</name>
</gene>
<dbReference type="PANTHER" id="PTHR28584:SF2">
    <property type="entry name" value="PROTEIN FAM228A"/>
    <property type="match status" value="1"/>
</dbReference>
<evidence type="ECO:0000256" key="1">
    <source>
        <dbReference type="ARBA" id="ARBA00007753"/>
    </source>
</evidence>
<keyword evidence="4" id="KW-1185">Reference proteome</keyword>
<evidence type="ECO:0000313" key="3">
    <source>
        <dbReference type="Ensembl" id="ENSBTAP00000095332.1"/>
    </source>
</evidence>
<feature type="compositionally biased region" description="Low complexity" evidence="2">
    <location>
        <begin position="210"/>
        <end position="221"/>
    </location>
</feature>
<feature type="region of interest" description="Disordered" evidence="2">
    <location>
        <begin position="181"/>
        <end position="222"/>
    </location>
</feature>
<accession>A0AAA9T9F5</accession>
<dbReference type="InterPro" id="IPR040046">
    <property type="entry name" value="FAM228"/>
</dbReference>
<dbReference type="Ensembl" id="ENSBTAT00000093327.1">
    <property type="protein sequence ID" value="ENSBTAP00000095332.1"/>
    <property type="gene ID" value="ENSBTAG00000000261.6"/>
</dbReference>
<sequence>MAATKMSNCGKHFGPEQLEKWPELESVTLMEALAREDIDEAVYAILFRENCIAKRLDTYFQHLDAFKERKKELLHKKWTENVAKPLQQRIMEKVISYKALEKTKQENFEYFLKHTNKTEIIFGDFYDPEVYNPFYMTKKDPNYGKVAVPPFCDPLFIRQQEIDEEQRAVFQYTTGFRNRTAQTPLLGGRRRPAEAQVTARGQKSDDRRGPGAAPGRPAAGRQSVHEWTLFTQQAVPKLRLQHFFPVLLLLSGCDPAGATRCGMVTASPKPPTVDTFNQVITSGGLMPHFHIILCIALKMETLASKHSRTC</sequence>
<dbReference type="AlphaFoldDB" id="A0AAA9T9F5"/>
<comment type="similarity">
    <text evidence="1">Belongs to the FAM228 family.</text>
</comment>
<evidence type="ECO:0000256" key="2">
    <source>
        <dbReference type="SAM" id="MobiDB-lite"/>
    </source>
</evidence>
<protein>
    <submittedName>
        <fullName evidence="3">Family with sequence similarity 228 member A</fullName>
    </submittedName>
</protein>
<evidence type="ECO:0000313" key="4">
    <source>
        <dbReference type="Proteomes" id="UP000009136"/>
    </source>
</evidence>
<name>A0AAA9T9F5_BOVIN</name>
<dbReference type="GeneTree" id="ENSGT00530000064185"/>
<reference evidence="3" key="3">
    <citation type="submission" date="2025-09" db="UniProtKB">
        <authorList>
            <consortium name="Ensembl"/>
        </authorList>
    </citation>
    <scope>IDENTIFICATION</scope>
    <source>
        <strain evidence="3">Hereford</strain>
    </source>
</reference>
<organism evidence="3 4">
    <name type="scientific">Bos taurus</name>
    <name type="common">Bovine</name>
    <dbReference type="NCBI Taxonomy" id="9913"/>
    <lineage>
        <taxon>Eukaryota</taxon>
        <taxon>Metazoa</taxon>
        <taxon>Chordata</taxon>
        <taxon>Craniata</taxon>
        <taxon>Vertebrata</taxon>
        <taxon>Euteleostomi</taxon>
        <taxon>Mammalia</taxon>
        <taxon>Eutheria</taxon>
        <taxon>Laurasiatheria</taxon>
        <taxon>Artiodactyla</taxon>
        <taxon>Ruminantia</taxon>
        <taxon>Pecora</taxon>
        <taxon>Bovidae</taxon>
        <taxon>Bovinae</taxon>
        <taxon>Bos</taxon>
    </lineage>
</organism>
<dbReference type="Proteomes" id="UP000009136">
    <property type="component" value="Chromosome 11"/>
</dbReference>